<feature type="non-terminal residue" evidence="1">
    <location>
        <position position="147"/>
    </location>
</feature>
<dbReference type="SUPFAM" id="SSF48452">
    <property type="entry name" value="TPR-like"/>
    <property type="match status" value="1"/>
</dbReference>
<keyword evidence="2" id="KW-1185">Reference proteome</keyword>
<dbReference type="EMBL" id="EQ989931">
    <property type="protein sequence ID" value="EEF22852.1"/>
    <property type="molecule type" value="Genomic_DNA"/>
</dbReference>
<organism evidence="1 2">
    <name type="scientific">Ricinus communis</name>
    <name type="common">Castor bean</name>
    <dbReference type="NCBI Taxonomy" id="3988"/>
    <lineage>
        <taxon>Eukaryota</taxon>
        <taxon>Viridiplantae</taxon>
        <taxon>Streptophyta</taxon>
        <taxon>Embryophyta</taxon>
        <taxon>Tracheophyta</taxon>
        <taxon>Spermatophyta</taxon>
        <taxon>Magnoliopsida</taxon>
        <taxon>eudicotyledons</taxon>
        <taxon>Gunneridae</taxon>
        <taxon>Pentapetalae</taxon>
        <taxon>rosids</taxon>
        <taxon>fabids</taxon>
        <taxon>Malpighiales</taxon>
        <taxon>Euphorbiaceae</taxon>
        <taxon>Acalyphoideae</taxon>
        <taxon>Acalypheae</taxon>
        <taxon>Ricinus</taxon>
    </lineage>
</organism>
<feature type="non-terminal residue" evidence="1">
    <location>
        <position position="1"/>
    </location>
</feature>
<reference evidence="2" key="1">
    <citation type="journal article" date="2010" name="Nat. Biotechnol.">
        <title>Draft genome sequence of the oilseed species Ricinus communis.</title>
        <authorList>
            <person name="Chan A.P."/>
            <person name="Crabtree J."/>
            <person name="Zhao Q."/>
            <person name="Lorenzi H."/>
            <person name="Orvis J."/>
            <person name="Puiu D."/>
            <person name="Melake-Berhan A."/>
            <person name="Jones K.M."/>
            <person name="Redman J."/>
            <person name="Chen G."/>
            <person name="Cahoon E.B."/>
            <person name="Gedil M."/>
            <person name="Stanke M."/>
            <person name="Haas B.J."/>
            <person name="Wortman J.R."/>
            <person name="Fraser-Liggett C.M."/>
            <person name="Ravel J."/>
            <person name="Rabinowicz P.D."/>
        </authorList>
    </citation>
    <scope>NUCLEOTIDE SEQUENCE [LARGE SCALE GENOMIC DNA]</scope>
    <source>
        <strain evidence="2">cv. Hale</strain>
    </source>
</reference>
<evidence type="ECO:0000313" key="2">
    <source>
        <dbReference type="Proteomes" id="UP000008311"/>
    </source>
</evidence>
<evidence type="ECO:0008006" key="3">
    <source>
        <dbReference type="Google" id="ProtNLM"/>
    </source>
</evidence>
<accession>B9TMR2</accession>
<dbReference type="Gene3D" id="1.25.40.10">
    <property type="entry name" value="Tetratricopeptide repeat domain"/>
    <property type="match status" value="1"/>
</dbReference>
<dbReference type="AlphaFoldDB" id="B9TMR2"/>
<gene>
    <name evidence="1" type="ORF">RCOM_2041300</name>
</gene>
<sequence length="147" mass="15433">LQKLEPELAGAPAATRAEFLTQMSAARMRLGQNDAAMNAAEQVIALGKSLHDNVIIAKGMLARTYVLFAQADVDAAHRLAFDAEKLALTTSDIALKVQATITAGQTYAEQGNFPAALLKLQHAVDQARPPAGDSISLVAALNALAKL</sequence>
<dbReference type="InterPro" id="IPR011990">
    <property type="entry name" value="TPR-like_helical_dom_sf"/>
</dbReference>
<name>B9TMR2_RICCO</name>
<dbReference type="InParanoid" id="B9TMR2"/>
<proteinExistence type="predicted"/>
<evidence type="ECO:0000313" key="1">
    <source>
        <dbReference type="EMBL" id="EEF22852.1"/>
    </source>
</evidence>
<protein>
    <recommendedName>
        <fullName evidence="3">MalT-like TPR region domain-containing protein</fullName>
    </recommendedName>
</protein>
<dbReference type="Proteomes" id="UP000008311">
    <property type="component" value="Unassembled WGS sequence"/>
</dbReference>